<protein>
    <submittedName>
        <fullName evidence="1">Uncharacterized protein</fullName>
    </submittedName>
</protein>
<reference evidence="1" key="1">
    <citation type="submission" date="2013-07" db="EMBL/GenBank/DDBJ databases">
        <title>Sub-species coevolution in mutualistic symbiosis.</title>
        <authorList>
            <person name="Murfin K."/>
            <person name="Klassen J."/>
            <person name="Lee M."/>
            <person name="Forst S."/>
            <person name="Stock P."/>
            <person name="Goodrich-Blair H."/>
        </authorList>
    </citation>
    <scope>NUCLEOTIDE SEQUENCE [LARGE SCALE GENOMIC DNA]</scope>
    <source>
        <strain evidence="1">Kraussei Becker Underwood</strain>
    </source>
</reference>
<name>A0A077PTP1_XENBV</name>
<accession>A0A077PTP1</accession>
<sequence length="64" mass="7405">MIFGALFFGLFNPSFTTFWRGLPEILCVLHYQCLSTRLRLGKQDGLIITKLFTLIQNEDPKKGR</sequence>
<comment type="caution">
    <text evidence="1">The sequence shown here is derived from an EMBL/GenBank/DDBJ whole genome shotgun (WGS) entry which is preliminary data.</text>
</comment>
<dbReference type="AlphaFoldDB" id="A0A077PTP1"/>
<dbReference type="Proteomes" id="UP000028493">
    <property type="component" value="Unassembled WGS sequence"/>
</dbReference>
<dbReference type="HOGENOM" id="CLU_2866817_0_0_6"/>
<organism evidence="1">
    <name type="scientific">Xenorhabdus bovienii str. kraussei Becker Underwood</name>
    <dbReference type="NCBI Taxonomy" id="1398204"/>
    <lineage>
        <taxon>Bacteria</taxon>
        <taxon>Pseudomonadati</taxon>
        <taxon>Pseudomonadota</taxon>
        <taxon>Gammaproteobacteria</taxon>
        <taxon>Enterobacterales</taxon>
        <taxon>Morganellaceae</taxon>
        <taxon>Xenorhabdus</taxon>
    </lineage>
</organism>
<evidence type="ECO:0000313" key="1">
    <source>
        <dbReference type="EMBL" id="CDH24131.1"/>
    </source>
</evidence>
<dbReference type="EMBL" id="CBSZ010000155">
    <property type="protein sequence ID" value="CDH24131.1"/>
    <property type="molecule type" value="Genomic_DNA"/>
</dbReference>
<proteinExistence type="predicted"/>
<gene>
    <name evidence="1" type="ORF">XBKB1_2380047</name>
</gene>